<dbReference type="Proteomes" id="UP000317716">
    <property type="component" value="Unassembled WGS sequence"/>
</dbReference>
<feature type="region of interest" description="Disordered" evidence="1">
    <location>
        <begin position="1"/>
        <end position="34"/>
    </location>
</feature>
<evidence type="ECO:0000313" key="4">
    <source>
        <dbReference type="EMBL" id="TMQ59569.1"/>
    </source>
</evidence>
<comment type="caution">
    <text evidence="4">The sequence shown here is derived from an EMBL/GenBank/DDBJ whole genome shotgun (WGS) entry which is preliminary data.</text>
</comment>
<feature type="compositionally biased region" description="Low complexity" evidence="1">
    <location>
        <begin position="1"/>
        <end position="10"/>
    </location>
</feature>
<gene>
    <name evidence="4" type="ORF">E6K72_01530</name>
</gene>
<keyword evidence="2" id="KW-0472">Membrane</keyword>
<dbReference type="EMBL" id="VBOS01000045">
    <property type="protein sequence ID" value="TMQ59569.1"/>
    <property type="molecule type" value="Genomic_DNA"/>
</dbReference>
<evidence type="ECO:0000259" key="3">
    <source>
        <dbReference type="Pfam" id="PF08308"/>
    </source>
</evidence>
<dbReference type="InterPro" id="IPR013229">
    <property type="entry name" value="PEGA"/>
</dbReference>
<feature type="transmembrane region" description="Helical" evidence="2">
    <location>
        <begin position="44"/>
        <end position="65"/>
    </location>
</feature>
<feature type="domain" description="PEGA" evidence="3">
    <location>
        <begin position="89"/>
        <end position="131"/>
    </location>
</feature>
<protein>
    <submittedName>
        <fullName evidence="4">PEGA domain-containing protein</fullName>
    </submittedName>
</protein>
<evidence type="ECO:0000256" key="2">
    <source>
        <dbReference type="SAM" id="Phobius"/>
    </source>
</evidence>
<proteinExistence type="predicted"/>
<dbReference type="Pfam" id="PF08308">
    <property type="entry name" value="PEGA"/>
    <property type="match status" value="2"/>
</dbReference>
<evidence type="ECO:0000256" key="1">
    <source>
        <dbReference type="SAM" id="MobiDB-lite"/>
    </source>
</evidence>
<reference evidence="4 5" key="1">
    <citation type="journal article" date="2019" name="Nat. Microbiol.">
        <title>Mediterranean grassland soil C-N compound turnover is dependent on rainfall and depth, and is mediated by genomically divergent microorganisms.</title>
        <authorList>
            <person name="Diamond S."/>
            <person name="Andeer P.F."/>
            <person name="Li Z."/>
            <person name="Crits-Christoph A."/>
            <person name="Burstein D."/>
            <person name="Anantharaman K."/>
            <person name="Lane K.R."/>
            <person name="Thomas B.C."/>
            <person name="Pan C."/>
            <person name="Northen T.R."/>
            <person name="Banfield J.F."/>
        </authorList>
    </citation>
    <scope>NUCLEOTIDE SEQUENCE [LARGE SCALE GENOMIC DNA]</scope>
    <source>
        <strain evidence="4">WS_2</strain>
    </source>
</reference>
<feature type="domain" description="PEGA" evidence="3">
    <location>
        <begin position="169"/>
        <end position="218"/>
    </location>
</feature>
<keyword evidence="2" id="KW-1133">Transmembrane helix</keyword>
<keyword evidence="2" id="KW-0812">Transmembrane</keyword>
<sequence>MPVPSAVEAPSAPPVRPRPRPRMRPAWPSERELERSRRRGRRTWMWDAAALAVALVAVAWAAGIIPGVGRPNGKAPWFALLGLGAARFDVSVESRPPGAWIAADGKDLQQRTPATIELAAGEHQIALSFPDLGSASFQVRGARGDRQALSAPLWGSLSVGEAEASVPVTVELDGEAVGTAPLSVDSLAPGAHELRFTGPGLTPWGQALRVRVGENTEVVARPMTSPASGVLEVRATFTDGNGTNALTGAGVWVDGERRGVTPLVLELPRGPHSARVEYRGERTPVEVIDLPGGNQRFASFELGVNPDAPTLEAGPLPGAVPLGRPTVVSADLNGVSATDVREMWLNVREPEGTWRRYQMVMLKAPGGVVGVAVFPVALFDSHGTARYYVSATDQTGDDYFTEILSAHSAPKLSAAK</sequence>
<name>A0A538T7H5_UNCEI</name>
<organism evidence="4 5">
    <name type="scientific">Eiseniibacteriota bacterium</name>
    <dbReference type="NCBI Taxonomy" id="2212470"/>
    <lineage>
        <taxon>Bacteria</taxon>
        <taxon>Candidatus Eiseniibacteriota</taxon>
    </lineage>
</organism>
<dbReference type="AlphaFoldDB" id="A0A538T7H5"/>
<accession>A0A538T7H5</accession>
<evidence type="ECO:0000313" key="5">
    <source>
        <dbReference type="Proteomes" id="UP000317716"/>
    </source>
</evidence>